<evidence type="ECO:0000313" key="1">
    <source>
        <dbReference type="EMBL" id="GFO23727.1"/>
    </source>
</evidence>
<sequence>MYSSVVHAYQCSRKVWRSHITSQLLCSDPPGILKPVLQSAIANIPHQGYRRPVPQSDVANIPHQGYRRSVPQSVIVHFPHQGFQRPVPQSAVANIPHQGYRRPVPQSAIANNLTWLRNKSPNEISCGEKDSGPRKNMY</sequence>
<organism evidence="1 2">
    <name type="scientific">Plakobranchus ocellatus</name>
    <dbReference type="NCBI Taxonomy" id="259542"/>
    <lineage>
        <taxon>Eukaryota</taxon>
        <taxon>Metazoa</taxon>
        <taxon>Spiralia</taxon>
        <taxon>Lophotrochozoa</taxon>
        <taxon>Mollusca</taxon>
        <taxon>Gastropoda</taxon>
        <taxon>Heterobranchia</taxon>
        <taxon>Euthyneura</taxon>
        <taxon>Panpulmonata</taxon>
        <taxon>Sacoglossa</taxon>
        <taxon>Placobranchoidea</taxon>
        <taxon>Plakobranchidae</taxon>
        <taxon>Plakobranchus</taxon>
    </lineage>
</organism>
<proteinExistence type="predicted"/>
<gene>
    <name evidence="1" type="ORF">PoB_005023200</name>
</gene>
<evidence type="ECO:0000313" key="2">
    <source>
        <dbReference type="Proteomes" id="UP000735302"/>
    </source>
</evidence>
<protein>
    <recommendedName>
        <fullName evidence="3">Zasp-like motif domain-containing protein</fullName>
    </recommendedName>
</protein>
<reference evidence="1 2" key="1">
    <citation type="journal article" date="2021" name="Elife">
        <title>Chloroplast acquisition without the gene transfer in kleptoplastic sea slugs, Plakobranchus ocellatus.</title>
        <authorList>
            <person name="Maeda T."/>
            <person name="Takahashi S."/>
            <person name="Yoshida T."/>
            <person name="Shimamura S."/>
            <person name="Takaki Y."/>
            <person name="Nagai Y."/>
            <person name="Toyoda A."/>
            <person name="Suzuki Y."/>
            <person name="Arimoto A."/>
            <person name="Ishii H."/>
            <person name="Satoh N."/>
            <person name="Nishiyama T."/>
            <person name="Hasebe M."/>
            <person name="Maruyama T."/>
            <person name="Minagawa J."/>
            <person name="Obokata J."/>
            <person name="Shigenobu S."/>
        </authorList>
    </citation>
    <scope>NUCLEOTIDE SEQUENCE [LARGE SCALE GENOMIC DNA]</scope>
</reference>
<comment type="caution">
    <text evidence="1">The sequence shown here is derived from an EMBL/GenBank/DDBJ whole genome shotgun (WGS) entry which is preliminary data.</text>
</comment>
<accession>A0AAV4BWL9</accession>
<dbReference type="AlphaFoldDB" id="A0AAV4BWL9"/>
<name>A0AAV4BWL9_9GAST</name>
<keyword evidence="2" id="KW-1185">Reference proteome</keyword>
<dbReference type="EMBL" id="BLXT01005520">
    <property type="protein sequence ID" value="GFO23727.1"/>
    <property type="molecule type" value="Genomic_DNA"/>
</dbReference>
<dbReference type="Proteomes" id="UP000735302">
    <property type="component" value="Unassembled WGS sequence"/>
</dbReference>
<evidence type="ECO:0008006" key="3">
    <source>
        <dbReference type="Google" id="ProtNLM"/>
    </source>
</evidence>